<feature type="compositionally biased region" description="Low complexity" evidence="1">
    <location>
        <begin position="85"/>
        <end position="105"/>
    </location>
</feature>
<evidence type="ECO:0000256" key="1">
    <source>
        <dbReference type="SAM" id="MobiDB-lite"/>
    </source>
</evidence>
<dbReference type="GeneID" id="41969279"/>
<dbReference type="EMBL" id="SKBQ01000007">
    <property type="protein sequence ID" value="TPX08257.1"/>
    <property type="molecule type" value="Genomic_DNA"/>
</dbReference>
<name>A0A507AH39_9PEZI</name>
<dbReference type="PANTHER" id="PTHR42039:SF1">
    <property type="entry name" value="PUTATIVE (AFU_ORTHOLOGUE AFUA_3G02940)-RELATED"/>
    <property type="match status" value="1"/>
</dbReference>
<evidence type="ECO:0000313" key="4">
    <source>
        <dbReference type="EMBL" id="TPX08272.1"/>
    </source>
</evidence>
<sequence length="321" mass="32763">MHFAPLLLLSALGVAAHPSGHAHMHRDFHEKRNPAPNPAAGDIITATINGKVVSWTQGPDGGSPFKKAGKPVVQPSTTAAPLVKPTPAAASSPPAASSSAASTSGGSTGSGANTYEPFCGGSKAKRVTLDQIKYKGNVGVAGSYGCNIKLIESTIADKYKYTARIKGGSSKYTCAVWLKVGPDGGINGFFKNNEVHTFTIPANGEQWLAFDDDTQGGFCCSKGDAAATTSFGQYVCPWTEFDFGNTSNGGWSGFDASALVAGATGAAMDGLQVCAKGTCSTLYQGGGGQNAYLPGMEAEDGIGGNIAPGPLTLNVNVAFQQ</sequence>
<proteinExistence type="predicted"/>
<feature type="signal peptide" evidence="2">
    <location>
        <begin position="1"/>
        <end position="16"/>
    </location>
</feature>
<evidence type="ECO:0000256" key="2">
    <source>
        <dbReference type="SAM" id="SignalP"/>
    </source>
</evidence>
<dbReference type="InParanoid" id="A0A507AH39"/>
<protein>
    <recommendedName>
        <fullName evidence="6">Allergen Asp f 4</fullName>
    </recommendedName>
</protein>
<dbReference type="InterPro" id="IPR038903">
    <property type="entry name" value="Allergen_Asp_f_4"/>
</dbReference>
<evidence type="ECO:0008006" key="6">
    <source>
        <dbReference type="Google" id="ProtNLM"/>
    </source>
</evidence>
<keyword evidence="5" id="KW-1185">Reference proteome</keyword>
<gene>
    <name evidence="3" type="ORF">E0L32_001832</name>
    <name evidence="4" type="ORF">E0L32_001847</name>
</gene>
<comment type="caution">
    <text evidence="4">The sequence shown here is derived from an EMBL/GenBank/DDBJ whole genome shotgun (WGS) entry which is preliminary data.</text>
</comment>
<accession>A0A507AH39</accession>
<dbReference type="OrthoDB" id="118256at2759"/>
<dbReference type="GO" id="GO:0019863">
    <property type="term" value="F:IgE binding"/>
    <property type="evidence" value="ECO:0007669"/>
    <property type="project" value="InterPro"/>
</dbReference>
<dbReference type="RefSeq" id="XP_030989968.1">
    <property type="nucleotide sequence ID" value="XM_031135954.1"/>
</dbReference>
<evidence type="ECO:0000313" key="3">
    <source>
        <dbReference type="EMBL" id="TPX08257.1"/>
    </source>
</evidence>
<dbReference type="AlphaFoldDB" id="A0A507AH39"/>
<dbReference type="EMBL" id="SKBQ01000007">
    <property type="protein sequence ID" value="TPX08272.1"/>
    <property type="molecule type" value="Genomic_DNA"/>
</dbReference>
<reference evidence="4 5" key="1">
    <citation type="submission" date="2019-06" db="EMBL/GenBank/DDBJ databases">
        <title>Draft genome sequence of the filamentous fungus Phialemoniopsis curvata isolated from diesel fuel.</title>
        <authorList>
            <person name="Varaljay V.A."/>
            <person name="Lyon W.J."/>
            <person name="Crouch A.L."/>
            <person name="Drake C.E."/>
            <person name="Hollomon J.M."/>
            <person name="Nadeau L.J."/>
            <person name="Nunn H.S."/>
            <person name="Stevenson B.S."/>
            <person name="Bojanowski C.L."/>
            <person name="Crookes-Goodson W.J."/>
        </authorList>
    </citation>
    <scope>NUCLEOTIDE SEQUENCE [LARGE SCALE GENOMIC DNA]</scope>
    <source>
        <strain evidence="4 5">D216</strain>
    </source>
</reference>
<dbReference type="Pfam" id="PF25312">
    <property type="entry name" value="Allergen_Asp_f_4"/>
    <property type="match status" value="1"/>
</dbReference>
<feature type="region of interest" description="Disordered" evidence="1">
    <location>
        <begin position="55"/>
        <end position="114"/>
    </location>
</feature>
<feature type="chain" id="PRO_5036130944" description="Allergen Asp f 4" evidence="2">
    <location>
        <begin position="17"/>
        <end position="321"/>
    </location>
</feature>
<dbReference type="PANTHER" id="PTHR42039">
    <property type="entry name" value="PUTATIVE (AFU_ORTHOLOGUE AFUA_3G02940)-RELATED"/>
    <property type="match status" value="1"/>
</dbReference>
<evidence type="ECO:0000313" key="5">
    <source>
        <dbReference type="Proteomes" id="UP000319257"/>
    </source>
</evidence>
<dbReference type="Proteomes" id="UP000319257">
    <property type="component" value="Unassembled WGS sequence"/>
</dbReference>
<dbReference type="GO" id="GO:0005576">
    <property type="term" value="C:extracellular region"/>
    <property type="evidence" value="ECO:0007669"/>
    <property type="project" value="InterPro"/>
</dbReference>
<keyword evidence="2" id="KW-0732">Signal</keyword>
<organism evidence="4 5">
    <name type="scientific">Thyridium curvatum</name>
    <dbReference type="NCBI Taxonomy" id="1093900"/>
    <lineage>
        <taxon>Eukaryota</taxon>
        <taxon>Fungi</taxon>
        <taxon>Dikarya</taxon>
        <taxon>Ascomycota</taxon>
        <taxon>Pezizomycotina</taxon>
        <taxon>Sordariomycetes</taxon>
        <taxon>Sordariomycetidae</taxon>
        <taxon>Thyridiales</taxon>
        <taxon>Thyridiaceae</taxon>
        <taxon>Thyridium</taxon>
    </lineage>
</organism>